<feature type="transmembrane region" description="Helical" evidence="5">
    <location>
        <begin position="261"/>
        <end position="279"/>
    </location>
</feature>
<feature type="domain" description="EamA" evidence="6">
    <location>
        <begin position="8"/>
        <end position="135"/>
    </location>
</feature>
<evidence type="ECO:0000313" key="8">
    <source>
        <dbReference type="Proteomes" id="UP000521199"/>
    </source>
</evidence>
<sequence>MSLRPRDVLLVALALAGFAANSVLCRMALSDTAIDPASFVAWRIGSGAVVLVLLTWLLRRESPLVHGDWRGATALFVYAVAFSYAYVSLHAGLGALLLFGAVQVTMIAAGLLHGERLRVLQWCGVVLACGGLVFLKLPVGGTPVPLLAAASMLLAGIAWGVYSLLGRGAAAPLAHTAANFVRAAPFALLLLVLAPPPRAMPLDGVLLAVLSGALASGVGYALWYAVLPRLRATQAGLLQLLVPVLTAAAGVALLAEPVDARLLLGGAAILGGVALVLRARPMRAG</sequence>
<evidence type="ECO:0000256" key="4">
    <source>
        <dbReference type="ARBA" id="ARBA00023136"/>
    </source>
</evidence>
<name>A0A7W8G0V6_9GAMM</name>
<feature type="transmembrane region" description="Helical" evidence="5">
    <location>
        <begin position="40"/>
        <end position="57"/>
    </location>
</feature>
<dbReference type="Proteomes" id="UP000521199">
    <property type="component" value="Unassembled WGS sequence"/>
</dbReference>
<dbReference type="EMBL" id="JACHHP010000002">
    <property type="protein sequence ID" value="MBB5208178.1"/>
    <property type="molecule type" value="Genomic_DNA"/>
</dbReference>
<comment type="caution">
    <text evidence="7">The sequence shown here is derived from an EMBL/GenBank/DDBJ whole genome shotgun (WGS) entry which is preliminary data.</text>
</comment>
<feature type="domain" description="EamA" evidence="6">
    <location>
        <begin position="149"/>
        <end position="277"/>
    </location>
</feature>
<reference evidence="7 8" key="1">
    <citation type="submission" date="2020-08" db="EMBL/GenBank/DDBJ databases">
        <title>Genomic Encyclopedia of Type Strains, Phase IV (KMG-IV): sequencing the most valuable type-strain genomes for metagenomic binning, comparative biology and taxonomic classification.</title>
        <authorList>
            <person name="Goeker M."/>
        </authorList>
    </citation>
    <scope>NUCLEOTIDE SEQUENCE [LARGE SCALE GENOMIC DNA]</scope>
    <source>
        <strain evidence="7 8">DSM 24163</strain>
    </source>
</reference>
<dbReference type="PANTHER" id="PTHR32322:SF9">
    <property type="entry name" value="AMINO-ACID METABOLITE EFFLUX PUMP-RELATED"/>
    <property type="match status" value="1"/>
</dbReference>
<protein>
    <submittedName>
        <fullName evidence="7">Drug/metabolite transporter (DMT)-like permease</fullName>
    </submittedName>
</protein>
<proteinExistence type="predicted"/>
<feature type="transmembrane region" description="Helical" evidence="5">
    <location>
        <begin position="119"/>
        <end position="139"/>
    </location>
</feature>
<feature type="transmembrane region" description="Helical" evidence="5">
    <location>
        <begin position="93"/>
        <end position="112"/>
    </location>
</feature>
<organism evidence="7 8">
    <name type="scientific">Chiayiivirga flava</name>
    <dbReference type="NCBI Taxonomy" id="659595"/>
    <lineage>
        <taxon>Bacteria</taxon>
        <taxon>Pseudomonadati</taxon>
        <taxon>Pseudomonadota</taxon>
        <taxon>Gammaproteobacteria</taxon>
        <taxon>Lysobacterales</taxon>
        <taxon>Lysobacteraceae</taxon>
        <taxon>Chiayiivirga</taxon>
    </lineage>
</organism>
<feature type="transmembrane region" description="Helical" evidence="5">
    <location>
        <begin position="145"/>
        <end position="165"/>
    </location>
</feature>
<dbReference type="GO" id="GO:0016020">
    <property type="term" value="C:membrane"/>
    <property type="evidence" value="ECO:0007669"/>
    <property type="project" value="UniProtKB-SubCell"/>
</dbReference>
<dbReference type="InterPro" id="IPR037185">
    <property type="entry name" value="EmrE-like"/>
</dbReference>
<keyword evidence="8" id="KW-1185">Reference proteome</keyword>
<dbReference type="RefSeq" id="WP_221281981.1">
    <property type="nucleotide sequence ID" value="NZ_JACHHP010000002.1"/>
</dbReference>
<feature type="transmembrane region" description="Helical" evidence="5">
    <location>
        <begin position="206"/>
        <end position="225"/>
    </location>
</feature>
<feature type="transmembrane region" description="Helical" evidence="5">
    <location>
        <begin position="69"/>
        <end position="87"/>
    </location>
</feature>
<evidence type="ECO:0000256" key="3">
    <source>
        <dbReference type="ARBA" id="ARBA00022989"/>
    </source>
</evidence>
<keyword evidence="2 5" id="KW-0812">Transmembrane</keyword>
<gene>
    <name evidence="7" type="ORF">HNQ52_001707</name>
</gene>
<accession>A0A7W8G0V6</accession>
<dbReference type="PANTHER" id="PTHR32322">
    <property type="entry name" value="INNER MEMBRANE TRANSPORTER"/>
    <property type="match status" value="1"/>
</dbReference>
<feature type="transmembrane region" description="Helical" evidence="5">
    <location>
        <begin position="177"/>
        <end position="194"/>
    </location>
</feature>
<evidence type="ECO:0000259" key="6">
    <source>
        <dbReference type="Pfam" id="PF00892"/>
    </source>
</evidence>
<dbReference type="AlphaFoldDB" id="A0A7W8G0V6"/>
<evidence type="ECO:0000256" key="5">
    <source>
        <dbReference type="SAM" id="Phobius"/>
    </source>
</evidence>
<evidence type="ECO:0000256" key="1">
    <source>
        <dbReference type="ARBA" id="ARBA00004141"/>
    </source>
</evidence>
<evidence type="ECO:0000313" key="7">
    <source>
        <dbReference type="EMBL" id="MBB5208178.1"/>
    </source>
</evidence>
<dbReference type="Pfam" id="PF00892">
    <property type="entry name" value="EamA"/>
    <property type="match status" value="2"/>
</dbReference>
<keyword evidence="3 5" id="KW-1133">Transmembrane helix</keyword>
<evidence type="ECO:0000256" key="2">
    <source>
        <dbReference type="ARBA" id="ARBA00022692"/>
    </source>
</evidence>
<dbReference type="InterPro" id="IPR000620">
    <property type="entry name" value="EamA_dom"/>
</dbReference>
<dbReference type="SUPFAM" id="SSF103481">
    <property type="entry name" value="Multidrug resistance efflux transporter EmrE"/>
    <property type="match status" value="2"/>
</dbReference>
<keyword evidence="4 5" id="KW-0472">Membrane</keyword>
<comment type="subcellular location">
    <subcellularLocation>
        <location evidence="1">Membrane</location>
        <topology evidence="1">Multi-pass membrane protein</topology>
    </subcellularLocation>
</comment>
<feature type="transmembrane region" description="Helical" evidence="5">
    <location>
        <begin position="237"/>
        <end position="255"/>
    </location>
</feature>
<dbReference type="InterPro" id="IPR050638">
    <property type="entry name" value="AA-Vitamin_Transporters"/>
</dbReference>